<evidence type="ECO:0000256" key="3">
    <source>
        <dbReference type="SAM" id="MobiDB-lite"/>
    </source>
</evidence>
<keyword evidence="8" id="KW-1185">Reference proteome</keyword>
<dbReference type="InterPro" id="IPR003961">
    <property type="entry name" value="FN3_dom"/>
</dbReference>
<sequence>MRRILAATLIGVLTGSLLTTLGPHATPSAYAAVTVDGCSVDVSVDGTALTSAAIGDPDDSPTHVEVTKVGNDCVLTFIKPSEEMVWTIPNHVGEFEALVIAGGGGGGLAGGGAGGYYDTYGSATDGSGDSGSVTVPTGSTTAKIFVGDGGVGGTPTTGGRNGADSALIFDSDDGYADLTDVYKLSDQLLGSRTPQPTVSSTRIVMAGGGGGAHEQQEGSDGGSGGGSGASNKNAGLSVTPPGDGNTGGVGSDDPDNSSAYYGGGGGGAGQVGGNADSSFGSFGKGGDGGDGEQSGISGSVVYRAGGGGGGYQSGSGSDAATGGQGGGGDAETTNGNEHGDDRTGGGGGGASNASETAGDGGSGVVIVRFAPPPVDPAPVLGSVTRTAGGFTAEITNFDAVNAVADSFSESVTNGSVTRSGSTVTVSSLSAGQSSELTVSVSASGLSDASASVTGVAKASQAELVFPASLYSDSSAPVLSAVFGESVPVSVVGGSGTGDVRYTDVSGPCLVSSSGLVRLTGVGECVVTAVRAGDENFLSETVQDFLKITSNKAPQFVSFTSSVPADPVVGDTYTPTAVATGSGSVSFAVSGACSIASGVVTFTSASTCTITASSGSDTNYLAATAVTQVIEVGLANQTITFDAVGDKDFDDRPFQLSASSSRGLDVSFATSSAACSVTSAGVVSIDATGLCEITASQDGVDGQVAEASKVVRSFRVQAVVPGAPRLTSVGFGNGSLTVGFIAPDYVGGGTISAYRAVATDGDGNEFVNNSCDTTSPCTVSGLTNGTEYSVTVAAVNEAGVGPVSNVSPATAPADRAQAVSGLSTVPGDGVLDVTWDQPSNTTELGGGNFTRYDVSIRPTGGSYGTAVTPDGTNNLTTLATNSYQFTGLTNGTGYDVKVEAITDANSSQLVGRTAETSGVPAVAPSVVRDVEAVLVGNTGTFVSWAAPASDGGLPVTSYEVTPESLSCEFDNPTDQFCEITGLARGRTVSISVAGVNGIGAGETVTVSVSTPALPSSGGGDDDDEATPVPTVGPTAGPAVPGRPGVPGGVPGRPGGGIPGGVTPGGGTPPPPPGGTAGSPVTPERPGATVGGVPVPTTTTASPGGRGVSVSAGGVDVGVDVPDGGDGAGGVIDRGGTPEPVVTPGQGKTVSGAGAAPGSVVDVWLPGRGGNAPTNIAQIPVGEDGTFSADVDVFAGSGEPLPIGRNVVQIVTTNAEGETIVVDMPFTLTQGQPTPEVLRSTGETPNAPAVGIINTNKGDPTVTRVMSVPDRGIVSVESDTWAFTVGINTTRGVVEGADTDTVIRTTSNTEVTVSGSGFMADTRVDVWAFSTPTLLGNATVDSDGTVSVTVTVTPQSLEVGAHTLQLQAVGQDGFIRTSNLPIEIQDTPASLTTGDSAGTLLWWTVSIAAAIIVLALLVAYLLRRRQRA</sequence>
<dbReference type="Pfam" id="PF00041">
    <property type="entry name" value="fn3"/>
    <property type="match status" value="2"/>
</dbReference>
<feature type="compositionally biased region" description="Gly residues" evidence="3">
    <location>
        <begin position="261"/>
        <end position="272"/>
    </location>
</feature>
<evidence type="ECO:0000256" key="5">
    <source>
        <dbReference type="SAM" id="SignalP"/>
    </source>
</evidence>
<evidence type="ECO:0000256" key="2">
    <source>
        <dbReference type="ARBA" id="ARBA00023326"/>
    </source>
</evidence>
<feature type="compositionally biased region" description="Gly residues" evidence="3">
    <location>
        <begin position="219"/>
        <end position="228"/>
    </location>
</feature>
<feature type="region of interest" description="Disordered" evidence="3">
    <location>
        <begin position="190"/>
        <end position="359"/>
    </location>
</feature>
<feature type="domain" description="Fibronectin type-III" evidence="6">
    <location>
        <begin position="719"/>
        <end position="813"/>
    </location>
</feature>
<keyword evidence="2" id="KW-0624">Polysaccharide degradation</keyword>
<dbReference type="GO" id="GO:0016798">
    <property type="term" value="F:hydrolase activity, acting on glycosyl bonds"/>
    <property type="evidence" value="ECO:0007669"/>
    <property type="project" value="UniProtKB-KW"/>
</dbReference>
<dbReference type="GO" id="GO:0016020">
    <property type="term" value="C:membrane"/>
    <property type="evidence" value="ECO:0007669"/>
    <property type="project" value="UniProtKB-SubCell"/>
</dbReference>
<feature type="compositionally biased region" description="Gly residues" evidence="3">
    <location>
        <begin position="282"/>
        <end position="292"/>
    </location>
</feature>
<evidence type="ECO:0000313" key="8">
    <source>
        <dbReference type="Proteomes" id="UP000243077"/>
    </source>
</evidence>
<dbReference type="EMBL" id="CP026923">
    <property type="protein sequence ID" value="AVG23542.1"/>
    <property type="molecule type" value="Genomic_DNA"/>
</dbReference>
<dbReference type="GO" id="GO:0000272">
    <property type="term" value="P:polysaccharide catabolic process"/>
    <property type="evidence" value="ECO:0007669"/>
    <property type="project" value="UniProtKB-KW"/>
</dbReference>
<feature type="compositionally biased region" description="Low complexity" evidence="3">
    <location>
        <begin position="293"/>
        <end position="303"/>
    </location>
</feature>
<feature type="compositionally biased region" description="Low complexity" evidence="3">
    <location>
        <begin position="1025"/>
        <end position="1041"/>
    </location>
</feature>
<keyword evidence="5" id="KW-0732">Signal</keyword>
<dbReference type="InterPro" id="IPR013783">
    <property type="entry name" value="Ig-like_fold"/>
</dbReference>
<keyword evidence="1" id="KW-0326">Glycosidase</keyword>
<evidence type="ECO:0000256" key="1">
    <source>
        <dbReference type="ARBA" id="ARBA00023295"/>
    </source>
</evidence>
<feature type="signal peptide" evidence="5">
    <location>
        <begin position="1"/>
        <end position="31"/>
    </location>
</feature>
<evidence type="ECO:0000313" key="7">
    <source>
        <dbReference type="EMBL" id="AVG23542.1"/>
    </source>
</evidence>
<feature type="compositionally biased region" description="Gly residues" evidence="3">
    <location>
        <begin position="304"/>
        <end position="313"/>
    </location>
</feature>
<dbReference type="OrthoDB" id="5124239at2"/>
<name>A0A2L2BPJ9_9MICO</name>
<gene>
    <name evidence="7" type="ORF">C3B54_11554</name>
</gene>
<dbReference type="RefSeq" id="WP_104913139.1">
    <property type="nucleotide sequence ID" value="NZ_CP026923.1"/>
</dbReference>
<keyword evidence="4" id="KW-0472">Membrane</keyword>
<feature type="compositionally biased region" description="Polar residues" evidence="3">
    <location>
        <begin position="190"/>
        <end position="202"/>
    </location>
</feature>
<dbReference type="KEGG" id="psai:C3B54_11554"/>
<dbReference type="PANTHER" id="PTHR46957:SF3">
    <property type="entry name" value="CYTOKINE RECEPTOR"/>
    <property type="match status" value="1"/>
</dbReference>
<proteinExistence type="predicted"/>
<feature type="compositionally biased region" description="Low complexity" evidence="3">
    <location>
        <begin position="1076"/>
        <end position="1106"/>
    </location>
</feature>
<dbReference type="InterPro" id="IPR036116">
    <property type="entry name" value="FN3_sf"/>
</dbReference>
<dbReference type="Gene3D" id="2.60.40.10">
    <property type="entry name" value="Immunoglobulins"/>
    <property type="match status" value="3"/>
</dbReference>
<keyword evidence="1" id="KW-0378">Hydrolase</keyword>
<reference evidence="7 8" key="1">
    <citation type="submission" date="2018-02" db="EMBL/GenBank/DDBJ databases">
        <title>Complete genome of the streamlined marine actinobacterium Pontimonas salivibrio CL-TW6 adapted to coastal planktonic lifestype.</title>
        <authorList>
            <person name="Cho B.C."/>
            <person name="Hardies S.C."/>
            <person name="Jang G.I."/>
            <person name="Hwang C.Y."/>
        </authorList>
    </citation>
    <scope>NUCLEOTIDE SEQUENCE [LARGE SCALE GENOMIC DNA]</scope>
    <source>
        <strain evidence="7 8">CL-TW6</strain>
    </source>
</reference>
<accession>A0A2L2BPJ9</accession>
<feature type="chain" id="PRO_5014927916" evidence="5">
    <location>
        <begin position="32"/>
        <end position="1426"/>
    </location>
</feature>
<feature type="transmembrane region" description="Helical" evidence="4">
    <location>
        <begin position="1398"/>
        <end position="1420"/>
    </location>
</feature>
<organism evidence="7 8">
    <name type="scientific">Pontimonas salivibrio</name>
    <dbReference type="NCBI Taxonomy" id="1159327"/>
    <lineage>
        <taxon>Bacteria</taxon>
        <taxon>Bacillati</taxon>
        <taxon>Actinomycetota</taxon>
        <taxon>Actinomycetes</taxon>
        <taxon>Micrococcales</taxon>
        <taxon>Microbacteriaceae</taxon>
        <taxon>Pontimonas</taxon>
    </lineage>
</organism>
<feature type="region of interest" description="Disordered" evidence="3">
    <location>
        <begin position="1008"/>
        <end position="1106"/>
    </location>
</feature>
<dbReference type="PANTHER" id="PTHR46957">
    <property type="entry name" value="CYTOKINE RECEPTOR"/>
    <property type="match status" value="1"/>
</dbReference>
<dbReference type="PROSITE" id="PS50853">
    <property type="entry name" value="FN3"/>
    <property type="match status" value="3"/>
</dbReference>
<dbReference type="Proteomes" id="UP000243077">
    <property type="component" value="Chromosome"/>
</dbReference>
<feature type="domain" description="Fibronectin type-III" evidence="6">
    <location>
        <begin position="814"/>
        <end position="924"/>
    </location>
</feature>
<dbReference type="Pfam" id="PF21722">
    <property type="entry name" value="Gly_rich_2"/>
    <property type="match status" value="1"/>
</dbReference>
<evidence type="ECO:0000259" key="6">
    <source>
        <dbReference type="PROSITE" id="PS50853"/>
    </source>
</evidence>
<protein>
    <submittedName>
        <fullName evidence="7">Fn3 domain-containing protein</fullName>
    </submittedName>
</protein>
<feature type="domain" description="Fibronectin type-III" evidence="6">
    <location>
        <begin position="925"/>
        <end position="1014"/>
    </location>
</feature>
<keyword evidence="2" id="KW-0119">Carbohydrate metabolism</keyword>
<dbReference type="SMART" id="SM00060">
    <property type="entry name" value="FN3"/>
    <property type="match status" value="3"/>
</dbReference>
<dbReference type="InterPro" id="IPR050713">
    <property type="entry name" value="RTP_Phos/Ushers"/>
</dbReference>
<dbReference type="SUPFAM" id="SSF49265">
    <property type="entry name" value="Fibronectin type III"/>
    <property type="match status" value="2"/>
</dbReference>
<dbReference type="CDD" id="cd00063">
    <property type="entry name" value="FN3"/>
    <property type="match status" value="3"/>
</dbReference>
<evidence type="ECO:0000256" key="4">
    <source>
        <dbReference type="SAM" id="Phobius"/>
    </source>
</evidence>
<keyword evidence="4" id="KW-0812">Transmembrane</keyword>
<dbReference type="InterPro" id="IPR049304">
    <property type="entry name" value="Gly_rich_dom"/>
</dbReference>
<feature type="compositionally biased region" description="Gly residues" evidence="3">
    <location>
        <begin position="1043"/>
        <end position="1064"/>
    </location>
</feature>
<keyword evidence="4" id="KW-1133">Transmembrane helix</keyword>